<dbReference type="InterPro" id="IPR006145">
    <property type="entry name" value="PsdUridine_synth_RsuA/RluA"/>
</dbReference>
<dbReference type="EC" id="5.4.99.-" evidence="4"/>
<dbReference type="CDD" id="cd02870">
    <property type="entry name" value="PseudoU_synth_RsuA_like"/>
    <property type="match status" value="1"/>
</dbReference>
<dbReference type="InterPro" id="IPR000748">
    <property type="entry name" value="PsdUridine_synth_RsuA/RluB/E/F"/>
</dbReference>
<evidence type="ECO:0000259" key="6">
    <source>
        <dbReference type="SMART" id="SM00363"/>
    </source>
</evidence>
<proteinExistence type="inferred from homology"/>
<dbReference type="SMART" id="SM00363">
    <property type="entry name" value="S4"/>
    <property type="match status" value="1"/>
</dbReference>
<dbReference type="GO" id="GO:0003723">
    <property type="term" value="F:RNA binding"/>
    <property type="evidence" value="ECO:0007669"/>
    <property type="project" value="UniProtKB-KW"/>
</dbReference>
<feature type="region of interest" description="Disordered" evidence="5">
    <location>
        <begin position="249"/>
        <end position="355"/>
    </location>
</feature>
<dbReference type="InterPro" id="IPR020094">
    <property type="entry name" value="TruA/RsuA/RluB/E/F_N"/>
</dbReference>
<evidence type="ECO:0000256" key="1">
    <source>
        <dbReference type="ARBA" id="ARBA00008348"/>
    </source>
</evidence>
<name>A0A518CMG8_9PLAN</name>
<evidence type="ECO:0000256" key="4">
    <source>
        <dbReference type="RuleBase" id="RU003887"/>
    </source>
</evidence>
<sequence length="355" mass="39494">MSSPDGEKKIRLQKFLAAAGVGSRRRCEELILKGLVCVDGEVINHAGAMVDPDHQKIEVEGDYLKKEPKRYYLLHKPAGYLCTSKDPAGRPLAIDLIDREHYRLFTVGRLDENSAGLLLVTNDGELANRLAHPRYEIARTYEVQVAGRPTPETLGSIRNGLWFSDGFFKVARVKQLNRRGNSTFLQVELHEGKNREVRRLFARVGHKVMHLQRVRFGPLNLGRLGLGKYRSLTKTEFDALMALLEKPVEGPEKKTASGAHRSAAKRKGRKTAKKRSSTSRTPRQSTRGASRSEEAPRGTKKKRGSVKSGGKRGAVKAGRKKAAFKSKPVNRKVKSKGKPPKGKPAAGKPKRNKRN</sequence>
<dbReference type="EMBL" id="CP036281">
    <property type="protein sequence ID" value="QDU80422.1"/>
    <property type="molecule type" value="Genomic_DNA"/>
</dbReference>
<dbReference type="InterPro" id="IPR018496">
    <property type="entry name" value="PsdUridine_synth_RsuA/RluB_CS"/>
</dbReference>
<evidence type="ECO:0000313" key="7">
    <source>
        <dbReference type="EMBL" id="QDU80422.1"/>
    </source>
</evidence>
<dbReference type="PANTHER" id="PTHR47683">
    <property type="entry name" value="PSEUDOURIDINE SYNTHASE FAMILY PROTEIN-RELATED"/>
    <property type="match status" value="1"/>
</dbReference>
<dbReference type="GO" id="GO:0120159">
    <property type="term" value="F:rRNA pseudouridine synthase activity"/>
    <property type="evidence" value="ECO:0007669"/>
    <property type="project" value="UniProtKB-ARBA"/>
</dbReference>
<dbReference type="SUPFAM" id="SSF55174">
    <property type="entry name" value="Alpha-L RNA-binding motif"/>
    <property type="match status" value="1"/>
</dbReference>
<evidence type="ECO:0000256" key="5">
    <source>
        <dbReference type="SAM" id="MobiDB-lite"/>
    </source>
</evidence>
<dbReference type="Pfam" id="PF01479">
    <property type="entry name" value="S4"/>
    <property type="match status" value="1"/>
</dbReference>
<dbReference type="AlphaFoldDB" id="A0A518CMG8"/>
<dbReference type="GO" id="GO:0000455">
    <property type="term" value="P:enzyme-directed rRNA pseudouridine synthesis"/>
    <property type="evidence" value="ECO:0007669"/>
    <property type="project" value="UniProtKB-ARBA"/>
</dbReference>
<reference evidence="7 8" key="1">
    <citation type="submission" date="2019-02" db="EMBL/GenBank/DDBJ databases">
        <title>Deep-cultivation of Planctomycetes and their phenomic and genomic characterization uncovers novel biology.</title>
        <authorList>
            <person name="Wiegand S."/>
            <person name="Jogler M."/>
            <person name="Boedeker C."/>
            <person name="Pinto D."/>
            <person name="Vollmers J."/>
            <person name="Rivas-Marin E."/>
            <person name="Kohn T."/>
            <person name="Peeters S.H."/>
            <person name="Heuer A."/>
            <person name="Rast P."/>
            <person name="Oberbeckmann S."/>
            <person name="Bunk B."/>
            <person name="Jeske O."/>
            <person name="Meyerdierks A."/>
            <person name="Storesund J.E."/>
            <person name="Kallscheuer N."/>
            <person name="Luecker S."/>
            <person name="Lage O.M."/>
            <person name="Pohl T."/>
            <person name="Merkel B.J."/>
            <person name="Hornburger P."/>
            <person name="Mueller R.-W."/>
            <person name="Bruemmer F."/>
            <person name="Labrenz M."/>
            <person name="Spormann A.M."/>
            <person name="Op den Camp H."/>
            <person name="Overmann J."/>
            <person name="Amann R."/>
            <person name="Jetten M.S.M."/>
            <person name="Mascher T."/>
            <person name="Medema M.H."/>
            <person name="Devos D.P."/>
            <person name="Kaster A.-K."/>
            <person name="Ovreas L."/>
            <person name="Rohde M."/>
            <person name="Galperin M.Y."/>
            <person name="Jogler C."/>
        </authorList>
    </citation>
    <scope>NUCLEOTIDE SEQUENCE [LARGE SCALE GENOMIC DNA]</scope>
    <source>
        <strain evidence="7 8">Pla110</strain>
    </source>
</reference>
<dbReference type="PANTHER" id="PTHR47683:SF2">
    <property type="entry name" value="RNA-BINDING S4 DOMAIN-CONTAINING PROTEIN"/>
    <property type="match status" value="1"/>
</dbReference>
<evidence type="ECO:0000313" key="8">
    <source>
        <dbReference type="Proteomes" id="UP000317178"/>
    </source>
</evidence>
<dbReference type="InterPro" id="IPR020103">
    <property type="entry name" value="PsdUridine_synth_cat_dom_sf"/>
</dbReference>
<evidence type="ECO:0000256" key="2">
    <source>
        <dbReference type="ARBA" id="ARBA00023235"/>
    </source>
</evidence>
<dbReference type="CDD" id="cd00165">
    <property type="entry name" value="S4"/>
    <property type="match status" value="1"/>
</dbReference>
<dbReference type="FunFam" id="3.10.290.10:FF:000003">
    <property type="entry name" value="Pseudouridine synthase"/>
    <property type="match status" value="1"/>
</dbReference>
<accession>A0A518CMG8</accession>
<dbReference type="InterPro" id="IPR036986">
    <property type="entry name" value="S4_RNA-bd_sf"/>
</dbReference>
<keyword evidence="2 4" id="KW-0413">Isomerase</keyword>
<keyword evidence="3" id="KW-0694">RNA-binding</keyword>
<dbReference type="KEGG" id="plon:Pla110_21520"/>
<evidence type="ECO:0000256" key="3">
    <source>
        <dbReference type="PROSITE-ProRule" id="PRU00182"/>
    </source>
</evidence>
<dbReference type="RefSeq" id="WP_144995704.1">
    <property type="nucleotide sequence ID" value="NZ_CP036281.1"/>
</dbReference>
<dbReference type="PROSITE" id="PS50889">
    <property type="entry name" value="S4"/>
    <property type="match status" value="1"/>
</dbReference>
<feature type="domain" description="RNA-binding S4" evidence="6">
    <location>
        <begin position="10"/>
        <end position="74"/>
    </location>
</feature>
<dbReference type="OrthoDB" id="9807213at2"/>
<organism evidence="7 8">
    <name type="scientific">Polystyrenella longa</name>
    <dbReference type="NCBI Taxonomy" id="2528007"/>
    <lineage>
        <taxon>Bacteria</taxon>
        <taxon>Pseudomonadati</taxon>
        <taxon>Planctomycetota</taxon>
        <taxon>Planctomycetia</taxon>
        <taxon>Planctomycetales</taxon>
        <taxon>Planctomycetaceae</taxon>
        <taxon>Polystyrenella</taxon>
    </lineage>
</organism>
<dbReference type="Proteomes" id="UP000317178">
    <property type="component" value="Chromosome"/>
</dbReference>
<keyword evidence="8" id="KW-1185">Reference proteome</keyword>
<dbReference type="Pfam" id="PF00849">
    <property type="entry name" value="PseudoU_synth_2"/>
    <property type="match status" value="1"/>
</dbReference>
<gene>
    <name evidence="7" type="primary">rluB</name>
    <name evidence="7" type="ORF">Pla110_21520</name>
</gene>
<feature type="compositionally biased region" description="Low complexity" evidence="5">
    <location>
        <begin position="278"/>
        <end position="287"/>
    </location>
</feature>
<comment type="similarity">
    <text evidence="1 4">Belongs to the pseudouridine synthase RsuA family.</text>
</comment>
<dbReference type="Gene3D" id="3.30.70.1560">
    <property type="entry name" value="Alpha-L RNA-binding motif"/>
    <property type="match status" value="1"/>
</dbReference>
<dbReference type="Gene3D" id="3.10.290.10">
    <property type="entry name" value="RNA-binding S4 domain"/>
    <property type="match status" value="1"/>
</dbReference>
<dbReference type="Gene3D" id="3.30.70.580">
    <property type="entry name" value="Pseudouridine synthase I, catalytic domain, N-terminal subdomain"/>
    <property type="match status" value="1"/>
</dbReference>
<dbReference type="InterPro" id="IPR042092">
    <property type="entry name" value="PsdUridine_s_RsuA/RluB/E/F_cat"/>
</dbReference>
<feature type="compositionally biased region" description="Basic residues" evidence="5">
    <location>
        <begin position="298"/>
        <end position="341"/>
    </location>
</feature>
<dbReference type="NCBIfam" id="TIGR00093">
    <property type="entry name" value="pseudouridine synthase"/>
    <property type="match status" value="1"/>
</dbReference>
<dbReference type="InterPro" id="IPR050343">
    <property type="entry name" value="RsuA_PseudoU_synthase"/>
</dbReference>
<dbReference type="SUPFAM" id="SSF55120">
    <property type="entry name" value="Pseudouridine synthase"/>
    <property type="match status" value="1"/>
</dbReference>
<dbReference type="InterPro" id="IPR002942">
    <property type="entry name" value="S4_RNA-bd"/>
</dbReference>
<feature type="compositionally biased region" description="Basic residues" evidence="5">
    <location>
        <begin position="262"/>
        <end position="277"/>
    </location>
</feature>
<protein>
    <recommendedName>
        <fullName evidence="4">Pseudouridine synthase</fullName>
        <ecNumber evidence="4">5.4.99.-</ecNumber>
    </recommendedName>
</protein>
<dbReference type="PROSITE" id="PS01149">
    <property type="entry name" value="PSI_RSU"/>
    <property type="match status" value="1"/>
</dbReference>